<dbReference type="InterPro" id="IPR011050">
    <property type="entry name" value="Pectin_lyase_fold/virulence"/>
</dbReference>
<dbReference type="Pfam" id="PF18676">
    <property type="entry name" value="MBG_2"/>
    <property type="match status" value="2"/>
</dbReference>
<name>A0ABS8NQA3_9BACT</name>
<dbReference type="Pfam" id="PF18886">
    <property type="entry name" value="DUF5649"/>
    <property type="match status" value="3"/>
</dbReference>
<dbReference type="NCBIfam" id="TIGR01901">
    <property type="entry name" value="adhes_NPXG"/>
    <property type="match status" value="1"/>
</dbReference>
<comment type="caution">
    <text evidence="6">The sequence shown here is derived from an EMBL/GenBank/DDBJ whole genome shotgun (WGS) entry which is preliminary data.</text>
</comment>
<evidence type="ECO:0000313" key="7">
    <source>
        <dbReference type="Proteomes" id="UP001430306"/>
    </source>
</evidence>
<dbReference type="InterPro" id="IPR041286">
    <property type="entry name" value="MBG_2"/>
</dbReference>
<evidence type="ECO:0000256" key="1">
    <source>
        <dbReference type="ARBA" id="ARBA00004613"/>
    </source>
</evidence>
<dbReference type="InterPro" id="IPR041248">
    <property type="entry name" value="YDG"/>
</dbReference>
<keyword evidence="2" id="KW-0964">Secreted</keyword>
<evidence type="ECO:0000256" key="3">
    <source>
        <dbReference type="ARBA" id="ARBA00022729"/>
    </source>
</evidence>
<gene>
    <name evidence="6" type="ORF">LOC71_22920</name>
</gene>
<sequence length="4232" mass="426165">MSVRSRRHALRMVVLGMVAGAGVSQGQSPALPSGADVVAGQAAISQNAGVMDIQASTSRTIVNWDSFNVGAGIIANFQLPDSNSAILNRVTTPNLPSTIAGTIQSNGNVVLVNPSGIMLSQSGLVNTNGFIASTFDVTNESFLSGGPLAFQDVGGDGSIVNEGSIATAEGGAHLIANQIANHGNITSEGGNISLSGGGTVTLENGVTYVQPSMETLISGISPTAGLIENSGTVRATGAAEVGGEVYLVNPNGEILHDGTIQSQLDQGTSGGDVKLEADRIALGENAVIDATGSSFGGTVLVGGEWQGEGDMTQASSVTMQSGAVIDVSATEGGDGGTIVLWSDVANKDSLTQAFGTLLARAGQWLGNGGQIETSGAQVDLEGIRVDAGAANGQGGHWLIDPFNFVIDLAASINLIAALDAGTSVTVDTTVDSPLLGSLGSILDAGDISITADLITGAMLGDATLTLKADRNISLDAGVSIDATQNSNTRKLNVVLWADQDNNLSGHVQVGSNLLATNIRTNGGGFAITGGSSTTWTPADGEAALSIGAGRAWATDLTGLLHGADLRNTTIDTDGGNVLIRAGSSSSIGIFDDVFGIGLDDVSISTGTGSITLDGMVANQTGLNVDNAIGVHLASGSSLASTTGDISITGELANTTDFVNGAGVWIGRDIENTLTSSGDINISTTQGDIDIVGIGADQNGSGWRHGLALVTSVGSDSVFLSTVDGDITLDGTANFLDGSTSDTSGLQFQPGSGGVMAVTSHTGNITLRGANSQEGNLNENGIRLSANDVSDNIRIGYDGVNAYSGNILIQTNSLFKQNTNAGSGSISVQSTGGLTIESIGSSFTKSPTLDDDWNFGTTFGSMVFGKIDNTANLTFDSAISLAGAFSAYGGNLTFNDTLTSSGTGDLLFKSNAATDSSIRLFGNILKTGGARSVLTAQADGRIQLHGDILASGSALLDTVLWSDFHHTSSGGVSILGDVVTNGGHFWAGGSNSNGGSQQWNGLTVGDGASVGANGFNHNALDLFGDVSTGGGDLLLWAGLGFDAGIDGIGMNGSRLLSAGDGDIWLIANDFGGVGTIQVDLTGHLRLCPYELAWANIGGQLDFAGSLSTNTFVGSADVDWLLINNFHLLGGLSLGRSGLTQDISVQQSITINGDLELFASSIVTDPGALIDLGLNGSLLAEADTDITFGDAIALGGDLDLTSGNDIRLTGLLSRTGSGNTDTVIKADRHIVLDTNADITTAGGSQNVKLWADADNSGDGISIFRAETLATAGGSFTTGNGDTATLNGTEVQVGGDIYVTGSLAQNVSTDGGDINIQGEAIVANSSISGVTLNSDGGDIQITGVLNSGNQYDYVDGPDGGGSWDWARTDAINGTGGGSALGDSYLVTITSRLENAIAGIEAEYRGAWLGAYRDTATPLDWKWADGPEAGQHFFTELDAGGGSSVPGAFSNFGAGEPNGGPSPTGENVGQFFGTAGLWNDLADETTFAASQDTVYSVLGYVRETNLTPTAVTLDAGATGTVNLAGIGAGKALQTLDVTSAGVTVNGTSLATTGTQTYDSSLSITSTAGLDLTSGGLTADGAIQIQSSSLNLASDLSITTGDNLLIQTDSLTVPGPISVDTTGDVTFEPLSDSFAGAFTLPVDQLGLSANIGALTVGKIGNTADLTVSGHLSINGDFRGEGGDITLQDDVSTNGGDFTVVATGNLQQSSGAAINTDGGDILMWSDSDANNVGHIEVQTGASLLSAGGNITLAGGADGNADGSPDGFASGQAHVNDSGLFYSGLSLHDAIVDARVGGVLDATTGDITLKGTSTYTGGDTAVGVLLHGSQLYGNQVSVQGSLTDVGGTTNRIAIASTGPVSPNNITLNAFAGLQLIGQTATPADQFAIHLGANHSMGVLNGDLHLQANGQFANWSSASVSIANSHSLIVDTVGNATWGGVIQGAGGLTKQGTGTLTLSAANAFTGDVQLSAGTLSQSLSGALADSIGVNIASGASWNLDGHDETIRAFNGSGNISLGTGSLTAFADNSSGTFAGMISGSGDLFKRGSGELILTGDNTYTGSTTVDGTLRIRRDALSLTSSSYVGSGDIFLEPLNTSFASTLDTSGTTFGGLLTGLTIGKTNNTASLTVGSNVSIQGDVSLIAGNVQLNASLNTNGNRFHVDSTGAVTQNGSGVISTNELLLTGTGNFSLNNGSNASTVLAASGIHDLSYVDSNALEIGTVDTNGITASGEVAIATRSGDLTISQNLSTTDGTSLAIILNAGLDADAGTATGGNLIFSGSPTVNSGAGGRVSLYSGSIADSSGMTALVGSGTDNFRYNSDEAATNFTTPLGSNVHGIFREQPTATVTANDTSITYGNDAPTITGSASGLVNGDTAGAFSIVSPETSGAGKLQAGTYAATDQSLAALGYALVNDTNALVVDPKTVSPGGFSVATKTYDGNTDASLSASGIASGVLLGDIVTLSNTGATYDDKHVGSNKTVTVNGLALSGLDATNYTLNGVNTATTTGDINAKAITVSGLTSADKVYDGTTTATVPTGDAIFNGKVAGDNLTLQSVTGTFDSKNVGNAKLVTLSDAVYGGSDVGNYVISDQATSSADITPKSLTVSGIVANDKVYDGTTNSVIDLSGIDFAGLISGDSVTASGTTGAFADKHAGTDKVVTLANTSFGGSDVGNYAITDQTSTLADITSKSISVSGITVADKVYDGTTAGSVDLSGITFAGLVGGDNLTASGTSAAFADKNAGSNKTVALTGTTYAGSDVGNYAITDQTSSVANITQRGLTVAGITAADKVYDATTNASIDTSGVSFTGLVGGDDFAIQSITGAFDNKHAGANKTVNFAGITYSGDDIANYVVTDQTSTTATINQKALTVSGIVANDKVYDGTTNSVIDLSGIEFAGLISGDSVTASGTTGAFADKHAGTDKVVTLANTSFGGSDVGNYAITDQTSTLADITAKSISVSGITVADKVYDGTTAGSVDLSGITFAGLVGGDSLTASGTSAAFADKNAGSNKTVALSGTIYAGSDVDNYAITDQTATVADISAKAVTVSGIQANNKVYDGNASAVVDTQSAVINGLISGDVVNVSGTTGEFDNKHVASGKTVSLANTSVTGTDASNYTYTFQSTALADITPRSVTVSGLAGQARVYDGTTNAPIDVSGSDFDQVVSGDDLSVVSAAGSYADKHAGENKTITISNIVYGGADAGNYSITNQSQTTGNISPRSVSVTGIAGQDKVYDGTTTATVDASGLSFTGLVGGDELTLDNITAAFANKHAESNKTVLLSGADYSGADRANYVITNQSTATADINPLAISLLGLTGSDKTYDATTLATLTGTPTINGLSSDEVSLNGTAIGNYASKDAGSNLSITVSGLHLTGADSANYDLQFPTGLVGSIDPAALQVTANHDAKFVGTADSAGFAGASITGFVGGENASDLGGSLVITRLNVGVDEAPGDYSGVLTPSGLNSDNYDITFGVGDFTIVPAEELLVRFGNSDSVYGQSESLSFLSAQYMDSGNSVHNLAPPTVSGNTYTFDDGAGGTAQMTIVADHATYGGSGALSVGSYNLIASNVTETSANFSNQISVIGSHTVSAAPISAAVSNTTKSYDGTVLFDLSGLQLSGGVAGDSISLSGVGEYLSEHAGTGLSYTIDGLTLAGDDASNYYLTSGSSFAGSDGIINPRNVSLTAPDANRVYDGTNQFSVTLDQLANLSQQLGVVGDFVQNIQLQFADKNVGNNKTLTPSSATVLDGNGGANYNISYIDSNAAFISQRDSVTWIGGNSGDWSDPSNWQDGAIPDFSNVRHVVLPYGVTPNFDASVAGPVVIDSLSGGNLQLNSGDLEIQDAANLDQFTQLGGTLNVDGNLTVDSLNQQAGTTEVSGVLTVLSNFVQTATDQLNAIGEASITQSTGDLVIHKLSAGDAKLHPTNGNASLGNIVVTGDLLIETLQGSIDQLAGTSLTVSQAATLNALGTVDVSNSGNDFQGALHSQSQSLAVRDDIGGLILGGTTTAQDASIESSEGAIRQSEGSLLNIGGTAGFAATAGGSRAGITLDQSGNQFHDSVELHGNHVQVLNTVGDLKLGDTDVTGDLSVTNLGGEIIQTLGSTIESTGEASFLARSHNTPADIRLNNPGNQFRSLVHVDGNQIEVQDVDGKVEFGRYRSFEQTQTAQRSSSQLIRDTNTRYTDDEGEGSDSSGIWGSLRSIIRWTKQVFEGDAHVPADPTRPLTIEEITDNGQDIFVHQGRKQPLEVSSGE</sequence>
<reference evidence="6" key="1">
    <citation type="submission" date="2021-11" db="EMBL/GenBank/DDBJ databases">
        <title>Genome sequence.</title>
        <authorList>
            <person name="Sun Q."/>
        </authorList>
    </citation>
    <scope>NUCLEOTIDE SEQUENCE</scope>
    <source>
        <strain evidence="6">JC740</strain>
    </source>
</reference>
<dbReference type="InterPro" id="IPR016186">
    <property type="entry name" value="C-type_lectin-like/link_sf"/>
</dbReference>
<comment type="subcellular location">
    <subcellularLocation>
        <location evidence="1">Secreted</location>
    </subcellularLocation>
</comment>
<evidence type="ECO:0000259" key="5">
    <source>
        <dbReference type="PROSITE" id="PS50041"/>
    </source>
</evidence>
<dbReference type="InterPro" id="IPR043709">
    <property type="entry name" value="DUF5649"/>
</dbReference>
<feature type="region of interest" description="Disordered" evidence="4">
    <location>
        <begin position="4144"/>
        <end position="4173"/>
    </location>
</feature>
<dbReference type="Gene3D" id="3.10.100.10">
    <property type="entry name" value="Mannose-Binding Protein A, subunit A"/>
    <property type="match status" value="1"/>
</dbReference>
<dbReference type="NCBIfam" id="TIGR02601">
    <property type="entry name" value="autotrns_rpt"/>
    <property type="match status" value="2"/>
</dbReference>
<feature type="compositionally biased region" description="Polar residues" evidence="4">
    <location>
        <begin position="4144"/>
        <end position="4157"/>
    </location>
</feature>
<dbReference type="RefSeq" id="WP_230276782.1">
    <property type="nucleotide sequence ID" value="NZ_JAJKFW010000063.1"/>
</dbReference>
<dbReference type="SUPFAM" id="SSF51126">
    <property type="entry name" value="Pectin lyase-like"/>
    <property type="match status" value="3"/>
</dbReference>
<proteinExistence type="predicted"/>
<dbReference type="Gene3D" id="2.160.20.10">
    <property type="entry name" value="Single-stranded right-handed beta-helix, Pectin lyase-like"/>
    <property type="match status" value="1"/>
</dbReference>
<evidence type="ECO:0000256" key="2">
    <source>
        <dbReference type="ARBA" id="ARBA00022525"/>
    </source>
</evidence>
<dbReference type="Proteomes" id="UP001430306">
    <property type="component" value="Unassembled WGS sequence"/>
</dbReference>
<dbReference type="InterPro" id="IPR016187">
    <property type="entry name" value="CTDL_fold"/>
</dbReference>
<dbReference type="InterPro" id="IPR001304">
    <property type="entry name" value="C-type_lectin-like"/>
</dbReference>
<dbReference type="EMBL" id="JAJKFW010000063">
    <property type="protein sequence ID" value="MCC9645142.1"/>
    <property type="molecule type" value="Genomic_DNA"/>
</dbReference>
<dbReference type="SUPFAM" id="SSF56436">
    <property type="entry name" value="C-type lectin-like"/>
    <property type="match status" value="1"/>
</dbReference>
<dbReference type="SMART" id="SM00912">
    <property type="entry name" value="Haemagg_act"/>
    <property type="match status" value="1"/>
</dbReference>
<keyword evidence="7" id="KW-1185">Reference proteome</keyword>
<evidence type="ECO:0000313" key="6">
    <source>
        <dbReference type="EMBL" id="MCC9645142.1"/>
    </source>
</evidence>
<feature type="domain" description="C-type lectin" evidence="5">
    <location>
        <begin position="1343"/>
        <end position="1476"/>
    </location>
</feature>
<dbReference type="Pfam" id="PF18657">
    <property type="entry name" value="YDG"/>
    <property type="match status" value="13"/>
</dbReference>
<dbReference type="InterPro" id="IPR013425">
    <property type="entry name" value="Autotrns_rpt"/>
</dbReference>
<evidence type="ECO:0000256" key="4">
    <source>
        <dbReference type="SAM" id="MobiDB-lite"/>
    </source>
</evidence>
<dbReference type="PANTHER" id="PTHR12338:SF8">
    <property type="entry name" value="HEME_HEMOPEXIN-BINDING PROTEIN"/>
    <property type="match status" value="1"/>
</dbReference>
<keyword evidence="3" id="KW-0732">Signal</keyword>
<dbReference type="Pfam" id="PF12951">
    <property type="entry name" value="PATR"/>
    <property type="match status" value="2"/>
</dbReference>
<dbReference type="InterPro" id="IPR050909">
    <property type="entry name" value="Bact_Autotransporter_VF"/>
</dbReference>
<dbReference type="InterPro" id="IPR008638">
    <property type="entry name" value="FhaB/CdiA-like_TPS"/>
</dbReference>
<dbReference type="InterPro" id="IPR012334">
    <property type="entry name" value="Pectin_lyas_fold"/>
</dbReference>
<dbReference type="PROSITE" id="PS50041">
    <property type="entry name" value="C_TYPE_LECTIN_2"/>
    <property type="match status" value="1"/>
</dbReference>
<protein>
    <submittedName>
        <fullName evidence="6">YDG domain-containing protein</fullName>
    </submittedName>
</protein>
<accession>A0ABS8NQA3</accession>
<organism evidence="6 7">
    <name type="scientific">Rhodopirellula halodulae</name>
    <dbReference type="NCBI Taxonomy" id="2894198"/>
    <lineage>
        <taxon>Bacteria</taxon>
        <taxon>Pseudomonadati</taxon>
        <taxon>Planctomycetota</taxon>
        <taxon>Planctomycetia</taxon>
        <taxon>Pirellulales</taxon>
        <taxon>Pirellulaceae</taxon>
        <taxon>Rhodopirellula</taxon>
    </lineage>
</organism>
<dbReference type="PANTHER" id="PTHR12338">
    <property type="entry name" value="AUTOTRANSPORTER"/>
    <property type="match status" value="1"/>
</dbReference>